<dbReference type="EMBL" id="KE344347">
    <property type="protein sequence ID" value="EXB57560.1"/>
    <property type="molecule type" value="Genomic_DNA"/>
</dbReference>
<proteinExistence type="predicted"/>
<dbReference type="Proteomes" id="UP000030645">
    <property type="component" value="Unassembled WGS sequence"/>
</dbReference>
<sequence length="148" mass="16387">MGCFLFFLAVLGRSPELKNPRVAFATPPPPRHSTLPQWYAAVLSPAQPEGCVRSSIVPAAVDAAAGHDEVRPFFFFLSLCGAMAAAVPHPAAARRPRLVRRHDPTAAPLIPQRRRPRLPPAIIFSEKRKTKERKEEKNFPETKGISFN</sequence>
<name>W9QXL5_9ROSA</name>
<keyword evidence="3" id="KW-1185">Reference proteome</keyword>
<feature type="compositionally biased region" description="Basic and acidic residues" evidence="1">
    <location>
        <begin position="125"/>
        <end position="140"/>
    </location>
</feature>
<evidence type="ECO:0000313" key="3">
    <source>
        <dbReference type="Proteomes" id="UP000030645"/>
    </source>
</evidence>
<dbReference type="AlphaFoldDB" id="W9QXL5"/>
<organism evidence="2 3">
    <name type="scientific">Morus notabilis</name>
    <dbReference type="NCBI Taxonomy" id="981085"/>
    <lineage>
        <taxon>Eukaryota</taxon>
        <taxon>Viridiplantae</taxon>
        <taxon>Streptophyta</taxon>
        <taxon>Embryophyta</taxon>
        <taxon>Tracheophyta</taxon>
        <taxon>Spermatophyta</taxon>
        <taxon>Magnoliopsida</taxon>
        <taxon>eudicotyledons</taxon>
        <taxon>Gunneridae</taxon>
        <taxon>Pentapetalae</taxon>
        <taxon>rosids</taxon>
        <taxon>fabids</taxon>
        <taxon>Rosales</taxon>
        <taxon>Moraceae</taxon>
        <taxon>Moreae</taxon>
        <taxon>Morus</taxon>
    </lineage>
</organism>
<evidence type="ECO:0000256" key="1">
    <source>
        <dbReference type="SAM" id="MobiDB-lite"/>
    </source>
</evidence>
<protein>
    <submittedName>
        <fullName evidence="2">Uncharacterized protein</fullName>
    </submittedName>
</protein>
<reference evidence="3" key="1">
    <citation type="submission" date="2013-01" db="EMBL/GenBank/DDBJ databases">
        <title>Draft Genome Sequence of a Mulberry Tree, Morus notabilis C.K. Schneid.</title>
        <authorList>
            <person name="He N."/>
            <person name="Zhao S."/>
        </authorList>
    </citation>
    <scope>NUCLEOTIDE SEQUENCE</scope>
</reference>
<evidence type="ECO:0000313" key="2">
    <source>
        <dbReference type="EMBL" id="EXB57560.1"/>
    </source>
</evidence>
<accession>W9QXL5</accession>
<feature type="region of interest" description="Disordered" evidence="1">
    <location>
        <begin position="125"/>
        <end position="148"/>
    </location>
</feature>
<gene>
    <name evidence="2" type="ORF">L484_022667</name>
</gene>